<name>A0AAP0PG37_9MAGN</name>
<dbReference type="Proteomes" id="UP001420932">
    <property type="component" value="Unassembled WGS sequence"/>
</dbReference>
<protein>
    <submittedName>
        <fullName evidence="1">Uncharacterized protein</fullName>
    </submittedName>
</protein>
<dbReference type="PANTHER" id="PTHR48459:SF1">
    <property type="entry name" value="CUE DOMAIN-CONTAINING PROTEIN"/>
    <property type="match status" value="1"/>
</dbReference>
<dbReference type="PANTHER" id="PTHR48459">
    <property type="entry name" value="CUE DOMAIN-CONTAINING PROTEIN"/>
    <property type="match status" value="1"/>
</dbReference>
<keyword evidence="2" id="KW-1185">Reference proteome</keyword>
<accession>A0AAP0PG37</accession>
<organism evidence="1 2">
    <name type="scientific">Stephania yunnanensis</name>
    <dbReference type="NCBI Taxonomy" id="152371"/>
    <lineage>
        <taxon>Eukaryota</taxon>
        <taxon>Viridiplantae</taxon>
        <taxon>Streptophyta</taxon>
        <taxon>Embryophyta</taxon>
        <taxon>Tracheophyta</taxon>
        <taxon>Spermatophyta</taxon>
        <taxon>Magnoliopsida</taxon>
        <taxon>Ranunculales</taxon>
        <taxon>Menispermaceae</taxon>
        <taxon>Menispermoideae</taxon>
        <taxon>Cissampelideae</taxon>
        <taxon>Stephania</taxon>
    </lineage>
</organism>
<proteinExistence type="predicted"/>
<dbReference type="AlphaFoldDB" id="A0AAP0PG37"/>
<evidence type="ECO:0000313" key="2">
    <source>
        <dbReference type="Proteomes" id="UP001420932"/>
    </source>
</evidence>
<sequence>MNENEKILKELNKWKEYVKNHHQGIYEELENNTSGGFYTKRWPSIVFKHQLEEERIKALRSFQLVNVKVRVTRLNICVIAKCDMRQALETRLVAAEQIRKVVEQEKLDKEESARRYFAKQQDLMEKVVQESKQLH</sequence>
<reference evidence="1 2" key="1">
    <citation type="submission" date="2024-01" db="EMBL/GenBank/DDBJ databases">
        <title>Genome assemblies of Stephania.</title>
        <authorList>
            <person name="Yang L."/>
        </authorList>
    </citation>
    <scope>NUCLEOTIDE SEQUENCE [LARGE SCALE GENOMIC DNA]</scope>
    <source>
        <strain evidence="1">YNDBR</strain>
        <tissue evidence="1">Leaf</tissue>
    </source>
</reference>
<evidence type="ECO:0000313" key="1">
    <source>
        <dbReference type="EMBL" id="KAK9142687.1"/>
    </source>
</evidence>
<dbReference type="EMBL" id="JBBNAF010000005">
    <property type="protein sequence ID" value="KAK9142687.1"/>
    <property type="molecule type" value="Genomic_DNA"/>
</dbReference>
<gene>
    <name evidence="1" type="ORF">Syun_012087</name>
</gene>
<comment type="caution">
    <text evidence="1">The sequence shown here is derived from an EMBL/GenBank/DDBJ whole genome shotgun (WGS) entry which is preliminary data.</text>
</comment>